<dbReference type="InterPro" id="IPR001667">
    <property type="entry name" value="DDH_dom"/>
</dbReference>
<keyword evidence="2" id="KW-0479">Metal-binding</keyword>
<dbReference type="Gene3D" id="3.90.1640.10">
    <property type="entry name" value="inorganic pyrophosphatase (n-terminal core)"/>
    <property type="match status" value="1"/>
</dbReference>
<dbReference type="KEGG" id="ppa:PAS_chr2-1_0101"/>
<dbReference type="GeneID" id="8198497"/>
<dbReference type="InterPro" id="IPR038222">
    <property type="entry name" value="DHHA2_dom_sf"/>
</dbReference>
<dbReference type="EMBL" id="FN392320">
    <property type="protein sequence ID" value="CAY68703.1"/>
    <property type="molecule type" value="Genomic_DNA"/>
</dbReference>
<dbReference type="OMA" id="TMTIFFN"/>
<name>C4QZM9_KOMPG</name>
<dbReference type="GO" id="GO:0005759">
    <property type="term" value="C:mitochondrial matrix"/>
    <property type="evidence" value="ECO:0007669"/>
    <property type="project" value="EnsemblFungi"/>
</dbReference>
<protein>
    <submittedName>
        <fullName evidence="6">Exopolyphosphatase, hydrolyzes inorganic polyphosphate (Poly P) into Pi residues</fullName>
    </submittedName>
</protein>
<dbReference type="OrthoDB" id="374045at2759"/>
<gene>
    <name evidence="6" type="ordered locus">PAS_chr2-1_0101</name>
</gene>
<dbReference type="SMR" id="C4QZM9"/>
<sequence>MSKISKFLDLIKRQALNEVVLVCGNQSADLDSIASSISYAYFHYQKYRFTKGLVIPLLNIPEKDLALRKDAEFVLTQNGIKRSQLWFTDDLSKFDQFKLIMVDHNVPQGEVAKSRLTHVVGIIDHHQDEQKYLDSAPRVIEECGSCSSLVLNYWYDLIGEDVGECATLLASAIMIDTTNFTQRVKSHDEKALETIKMLGIYNVSAFTTNFEKIQESKSDLEGLSMNDILRKDYKQFVFDGNTVGVSSIVKPFSWLDKHFDIDKETKSFGEEHKLDLLVLMTAYTTNDQFKREISFHDVLKDLSERCIKGMKDKLDLNRISGNRFTQNNIKASRKQVVPYLEQTLTNTD</sequence>
<evidence type="ECO:0000256" key="1">
    <source>
        <dbReference type="ARBA" id="ARBA00001936"/>
    </source>
</evidence>
<dbReference type="STRING" id="644223.C4QZM9"/>
<keyword evidence="3" id="KW-0378">Hydrolase</keyword>
<keyword evidence="7" id="KW-1185">Reference proteome</keyword>
<comment type="cofactor">
    <cofactor evidence="1">
        <name>Mn(2+)</name>
        <dbReference type="ChEBI" id="CHEBI:29035"/>
    </cofactor>
</comment>
<feature type="domain" description="DHHA2" evidence="5">
    <location>
        <begin position="210"/>
        <end position="344"/>
    </location>
</feature>
<dbReference type="SMART" id="SM01131">
    <property type="entry name" value="DHHA2"/>
    <property type="match status" value="1"/>
</dbReference>
<dbReference type="Pfam" id="PF02833">
    <property type="entry name" value="DHHA2"/>
    <property type="match status" value="1"/>
</dbReference>
<dbReference type="Gene3D" id="3.10.310.20">
    <property type="entry name" value="DHHA2 domain"/>
    <property type="match status" value="1"/>
</dbReference>
<organism evidence="6 7">
    <name type="scientific">Komagataella phaffii (strain GS115 / ATCC 20864)</name>
    <name type="common">Yeast</name>
    <name type="synonym">Pichia pastoris</name>
    <dbReference type="NCBI Taxonomy" id="644223"/>
    <lineage>
        <taxon>Eukaryota</taxon>
        <taxon>Fungi</taxon>
        <taxon>Dikarya</taxon>
        <taxon>Ascomycota</taxon>
        <taxon>Saccharomycotina</taxon>
        <taxon>Pichiomycetes</taxon>
        <taxon>Pichiales</taxon>
        <taxon>Pichiaceae</taxon>
        <taxon>Komagataella</taxon>
    </lineage>
</organism>
<evidence type="ECO:0000313" key="7">
    <source>
        <dbReference type="Proteomes" id="UP000000314"/>
    </source>
</evidence>
<dbReference type="PANTHER" id="PTHR12112">
    <property type="entry name" value="BNIP - RELATED"/>
    <property type="match status" value="1"/>
</dbReference>
<dbReference type="GO" id="GO:0046872">
    <property type="term" value="F:metal ion binding"/>
    <property type="evidence" value="ECO:0007669"/>
    <property type="project" value="UniProtKB-KW"/>
</dbReference>
<dbReference type="GO" id="GO:0004309">
    <property type="term" value="F:exopolyphosphatase activity"/>
    <property type="evidence" value="ECO:0007669"/>
    <property type="project" value="EnsemblFungi"/>
</dbReference>
<evidence type="ECO:0000256" key="3">
    <source>
        <dbReference type="ARBA" id="ARBA00022801"/>
    </source>
</evidence>
<evidence type="ECO:0000256" key="2">
    <source>
        <dbReference type="ARBA" id="ARBA00022723"/>
    </source>
</evidence>
<evidence type="ECO:0000313" key="6">
    <source>
        <dbReference type="EMBL" id="CAY68703.1"/>
    </source>
</evidence>
<dbReference type="SUPFAM" id="SSF64182">
    <property type="entry name" value="DHH phosphoesterases"/>
    <property type="match status" value="1"/>
</dbReference>
<keyword evidence="4" id="KW-0464">Manganese</keyword>
<dbReference type="AlphaFoldDB" id="C4QZM9"/>
<dbReference type="Proteomes" id="UP000000314">
    <property type="component" value="Chromosome 2"/>
</dbReference>
<dbReference type="InterPro" id="IPR004097">
    <property type="entry name" value="DHHA2"/>
</dbReference>
<proteinExistence type="predicted"/>
<evidence type="ECO:0000259" key="5">
    <source>
        <dbReference type="SMART" id="SM01131"/>
    </source>
</evidence>
<dbReference type="PANTHER" id="PTHR12112:SF39">
    <property type="entry name" value="EG:152A3.5 PROTEIN (FBGN0003116_PN PROTEIN)"/>
    <property type="match status" value="1"/>
</dbReference>
<dbReference type="FunCoup" id="C4QZM9">
    <property type="interactions" value="240"/>
</dbReference>
<dbReference type="eggNOG" id="KOG4129">
    <property type="taxonomic scope" value="Eukaryota"/>
</dbReference>
<dbReference type="GO" id="GO:0006798">
    <property type="term" value="P:polyphosphate catabolic process"/>
    <property type="evidence" value="ECO:0007669"/>
    <property type="project" value="EnsemblFungi"/>
</dbReference>
<dbReference type="HOGENOM" id="CLU_019358_1_0_1"/>
<dbReference type="RefSeq" id="XP_002490983.1">
    <property type="nucleotide sequence ID" value="XM_002490938.1"/>
</dbReference>
<dbReference type="Pfam" id="PF01368">
    <property type="entry name" value="DHH"/>
    <property type="match status" value="1"/>
</dbReference>
<accession>C4QZM9</accession>
<dbReference type="InterPro" id="IPR038763">
    <property type="entry name" value="DHH_sf"/>
</dbReference>
<reference evidence="6 7" key="1">
    <citation type="journal article" date="2009" name="Nat. Biotechnol.">
        <title>Genome sequence of the recombinant protein production host Pichia pastoris.</title>
        <authorList>
            <person name="De Schutter K."/>
            <person name="Lin Y.C."/>
            <person name="Tiels P."/>
            <person name="Van Hecke A."/>
            <person name="Glinka S."/>
            <person name="Weber-Lehmann J."/>
            <person name="Rouze P."/>
            <person name="Van de Peer Y."/>
            <person name="Callewaert N."/>
        </authorList>
    </citation>
    <scope>NUCLEOTIDE SEQUENCE [LARGE SCALE GENOMIC DNA]</scope>
    <source>
        <strain evidence="7">GS115 / ATCC 20864</strain>
    </source>
</reference>
<evidence type="ECO:0000256" key="4">
    <source>
        <dbReference type="ARBA" id="ARBA00023211"/>
    </source>
</evidence>
<dbReference type="InParanoid" id="C4QZM9"/>